<dbReference type="CDD" id="cd01941">
    <property type="entry name" value="YeiC_kinase_like"/>
    <property type="match status" value="1"/>
</dbReference>
<dbReference type="CDD" id="cd00090">
    <property type="entry name" value="HTH_ARSR"/>
    <property type="match status" value="1"/>
</dbReference>
<feature type="domain" description="Carbohydrate kinase PfkB" evidence="4">
    <location>
        <begin position="58"/>
        <end position="348"/>
    </location>
</feature>
<dbReference type="Pfam" id="PF13412">
    <property type="entry name" value="HTH_24"/>
    <property type="match status" value="1"/>
</dbReference>
<organism evidence="5 6">
    <name type="scientific">Chengkuizengella marina</name>
    <dbReference type="NCBI Taxonomy" id="2507566"/>
    <lineage>
        <taxon>Bacteria</taxon>
        <taxon>Bacillati</taxon>
        <taxon>Bacillota</taxon>
        <taxon>Bacilli</taxon>
        <taxon>Bacillales</taxon>
        <taxon>Paenibacillaceae</taxon>
        <taxon>Chengkuizengella</taxon>
    </lineage>
</organism>
<evidence type="ECO:0000313" key="5">
    <source>
        <dbReference type="EMBL" id="NBI30521.1"/>
    </source>
</evidence>
<dbReference type="PANTHER" id="PTHR10584">
    <property type="entry name" value="SUGAR KINASE"/>
    <property type="match status" value="1"/>
</dbReference>
<dbReference type="Gene3D" id="1.10.10.10">
    <property type="entry name" value="Winged helix-like DNA-binding domain superfamily/Winged helix DNA-binding domain"/>
    <property type="match status" value="1"/>
</dbReference>
<dbReference type="InterPro" id="IPR036390">
    <property type="entry name" value="WH_DNA-bd_sf"/>
</dbReference>
<dbReference type="GO" id="GO:0003677">
    <property type="term" value="F:DNA binding"/>
    <property type="evidence" value="ECO:0007669"/>
    <property type="project" value="UniProtKB-KW"/>
</dbReference>
<dbReference type="EMBL" id="SIJB01000032">
    <property type="protein sequence ID" value="NBI30521.1"/>
    <property type="molecule type" value="Genomic_DNA"/>
</dbReference>
<dbReference type="Gene3D" id="3.40.1190.20">
    <property type="match status" value="1"/>
</dbReference>
<dbReference type="PANTHER" id="PTHR10584:SF166">
    <property type="entry name" value="RIBOKINASE"/>
    <property type="match status" value="1"/>
</dbReference>
<dbReference type="SUPFAM" id="SSF53613">
    <property type="entry name" value="Ribokinase-like"/>
    <property type="match status" value="1"/>
</dbReference>
<reference evidence="5 6" key="1">
    <citation type="submission" date="2019-01" db="EMBL/GenBank/DDBJ databases">
        <title>Chengkuizengella sp. nov., isolated from deep-sea sediment of East Pacific Ocean.</title>
        <authorList>
            <person name="Yang J."/>
            <person name="Lai Q."/>
            <person name="Shao Z."/>
        </authorList>
    </citation>
    <scope>NUCLEOTIDE SEQUENCE [LARGE SCALE GENOMIC DNA]</scope>
    <source>
        <strain evidence="5 6">YPA3-1-1</strain>
    </source>
</reference>
<dbReference type="OrthoDB" id="9806249at2"/>
<dbReference type="InterPro" id="IPR011611">
    <property type="entry name" value="PfkB_dom"/>
</dbReference>
<dbReference type="InterPro" id="IPR029056">
    <property type="entry name" value="Ribokinase-like"/>
</dbReference>
<gene>
    <name evidence="5" type="ORF">ERL59_16350</name>
</gene>
<protein>
    <submittedName>
        <fullName evidence="5">Winged helix-turn-helix transcriptional regulator</fullName>
    </submittedName>
</protein>
<dbReference type="RefSeq" id="WP_160647326.1">
    <property type="nucleotide sequence ID" value="NZ_SIJB01000032.1"/>
</dbReference>
<dbReference type="InterPro" id="IPR036388">
    <property type="entry name" value="WH-like_DNA-bd_sf"/>
</dbReference>
<dbReference type="InterPro" id="IPR002173">
    <property type="entry name" value="Carboh/pur_kinase_PfkB_CS"/>
</dbReference>
<evidence type="ECO:0000256" key="1">
    <source>
        <dbReference type="ARBA" id="ARBA00022679"/>
    </source>
</evidence>
<dbReference type="InterPro" id="IPR011991">
    <property type="entry name" value="ArsR-like_HTH"/>
</dbReference>
<dbReference type="SUPFAM" id="SSF46785">
    <property type="entry name" value="Winged helix' DNA-binding domain"/>
    <property type="match status" value="1"/>
</dbReference>
<keyword evidence="6" id="KW-1185">Reference proteome</keyword>
<evidence type="ECO:0000256" key="2">
    <source>
        <dbReference type="ARBA" id="ARBA00022777"/>
    </source>
</evidence>
<proteinExistence type="predicted"/>
<dbReference type="GO" id="GO:0016301">
    <property type="term" value="F:kinase activity"/>
    <property type="evidence" value="ECO:0007669"/>
    <property type="project" value="UniProtKB-KW"/>
</dbReference>
<keyword evidence="2" id="KW-0418">Kinase</keyword>
<dbReference type="PROSITE" id="PS00584">
    <property type="entry name" value="PFKB_KINASES_2"/>
    <property type="match status" value="1"/>
</dbReference>
<evidence type="ECO:0000313" key="6">
    <source>
        <dbReference type="Proteomes" id="UP000448943"/>
    </source>
</evidence>
<keyword evidence="1" id="KW-0808">Transferase</keyword>
<evidence type="ECO:0000256" key="3">
    <source>
        <dbReference type="ARBA" id="ARBA00023125"/>
    </source>
</evidence>
<sequence>MNVKEQRILHLIQENPFITQNELAEILELSRPAVANYISTLTKKGKLVGRAYILPKEKHITCIGGANVDRKAKVIGSAQFGTSNPVTSYKSTGGVARNIAENLGRLENSVSLLSLVGDDVEGEWLLEKSKPYIDMSLIYKVPNSNTGDYTAVINSDGEMVIALSEMSIIDQMEVSHVQKRWGRIAGSDLILMDTNLPPDVIEHTIKQSYIKNIPVCIASVSSPKINKIPKDCTGVTWLILNRDEAETLTGIPLNEKNNYKKAANLMITKGIENVVITLGEQGLFYATGRGEAKHIHPPKIHVKDVTGAGDSLIAGIVYATLLGEDIQTACKYGMSCSVMTLQTNETVHSGLNKKMLHENYITYFEGEDQHET</sequence>
<keyword evidence="3" id="KW-0238">DNA-binding</keyword>
<comment type="caution">
    <text evidence="5">The sequence shown here is derived from an EMBL/GenBank/DDBJ whole genome shotgun (WGS) entry which is preliminary data.</text>
</comment>
<dbReference type="Pfam" id="PF00294">
    <property type="entry name" value="PfkB"/>
    <property type="match status" value="1"/>
</dbReference>
<name>A0A6N9Q737_9BACL</name>
<accession>A0A6N9Q737</accession>
<evidence type="ECO:0000259" key="4">
    <source>
        <dbReference type="Pfam" id="PF00294"/>
    </source>
</evidence>
<dbReference type="Proteomes" id="UP000448943">
    <property type="component" value="Unassembled WGS sequence"/>
</dbReference>
<dbReference type="AlphaFoldDB" id="A0A6N9Q737"/>